<gene>
    <name evidence="5" type="primary">LOC110805891</name>
</gene>
<reference evidence="5" key="2">
    <citation type="submission" date="2025-08" db="UniProtKB">
        <authorList>
            <consortium name="RefSeq"/>
        </authorList>
    </citation>
    <scope>IDENTIFICATION</scope>
    <source>
        <tissue evidence="5">Leaf</tissue>
    </source>
</reference>
<protein>
    <submittedName>
        <fullName evidence="5">Uncharacterized protein isoform X1</fullName>
    </submittedName>
</protein>
<name>A0A9R0JIJ0_SPIOL</name>
<reference evidence="4" key="1">
    <citation type="journal article" date="2021" name="Nat. Commun.">
        <title>Genomic analyses provide insights into spinach domestication and the genetic basis of agronomic traits.</title>
        <authorList>
            <person name="Cai X."/>
            <person name="Sun X."/>
            <person name="Xu C."/>
            <person name="Sun H."/>
            <person name="Wang X."/>
            <person name="Ge C."/>
            <person name="Zhang Z."/>
            <person name="Wang Q."/>
            <person name="Fei Z."/>
            <person name="Jiao C."/>
            <person name="Wang Q."/>
        </authorList>
    </citation>
    <scope>NUCLEOTIDE SEQUENCE [LARGE SCALE GENOMIC DNA]</scope>
    <source>
        <strain evidence="4">cv. Varoflay</strain>
    </source>
</reference>
<evidence type="ECO:0000256" key="1">
    <source>
        <dbReference type="PROSITE-ProRule" id="PRU00175"/>
    </source>
</evidence>
<proteinExistence type="predicted"/>
<feature type="compositionally biased region" description="Basic and acidic residues" evidence="2">
    <location>
        <begin position="51"/>
        <end position="60"/>
    </location>
</feature>
<feature type="region of interest" description="Disordered" evidence="2">
    <location>
        <begin position="1"/>
        <end position="60"/>
    </location>
</feature>
<dbReference type="OrthoDB" id="1900223at2759"/>
<feature type="domain" description="RING-type" evidence="3">
    <location>
        <begin position="171"/>
        <end position="229"/>
    </location>
</feature>
<dbReference type="Gene3D" id="3.30.40.10">
    <property type="entry name" value="Zinc/RING finger domain, C3HC4 (zinc finger)"/>
    <property type="match status" value="1"/>
</dbReference>
<keyword evidence="1" id="KW-0863">Zinc-finger</keyword>
<sequence>MGKRKRTGSSAADYHPSPSDSMPCSSGRDLTPAEQNSSDPDNSGIFKPRPSVKDIMDSHGKQPVSQLALGQHHHQNLSRSMLWKRPRHHYGNQYSRRNSSNYLKPSTSYGKSSPFHDERLCFKLGSKYNSDLGHHPDFTEFRERAFWRPERIRRSSSVIRAVSPEGARKVCGICQKSLRRKPHHFGTALALEELSIVAVLICGHIFHADCLEQRTRLEDKRDPPCSICSGGHTEVT</sequence>
<dbReference type="KEGG" id="soe:110805891"/>
<keyword evidence="1" id="KW-0479">Metal-binding</keyword>
<keyword evidence="1" id="KW-0862">Zinc</keyword>
<organism evidence="4 5">
    <name type="scientific">Spinacia oleracea</name>
    <name type="common">Spinach</name>
    <dbReference type="NCBI Taxonomy" id="3562"/>
    <lineage>
        <taxon>Eukaryota</taxon>
        <taxon>Viridiplantae</taxon>
        <taxon>Streptophyta</taxon>
        <taxon>Embryophyta</taxon>
        <taxon>Tracheophyta</taxon>
        <taxon>Spermatophyta</taxon>
        <taxon>Magnoliopsida</taxon>
        <taxon>eudicotyledons</taxon>
        <taxon>Gunneridae</taxon>
        <taxon>Pentapetalae</taxon>
        <taxon>Caryophyllales</taxon>
        <taxon>Chenopodiaceae</taxon>
        <taxon>Chenopodioideae</taxon>
        <taxon>Anserineae</taxon>
        <taxon>Spinacia</taxon>
    </lineage>
</organism>
<accession>A0A9R0JIJ0</accession>
<dbReference type="AlphaFoldDB" id="A0A9R0JIJ0"/>
<evidence type="ECO:0000313" key="5">
    <source>
        <dbReference type="RefSeq" id="XP_021867200.1"/>
    </source>
</evidence>
<keyword evidence="4" id="KW-1185">Reference proteome</keyword>
<dbReference type="GeneID" id="110805891"/>
<dbReference type="PROSITE" id="PS50089">
    <property type="entry name" value="ZF_RING_2"/>
    <property type="match status" value="1"/>
</dbReference>
<dbReference type="SUPFAM" id="SSF57850">
    <property type="entry name" value="RING/U-box"/>
    <property type="match status" value="1"/>
</dbReference>
<evidence type="ECO:0000256" key="2">
    <source>
        <dbReference type="SAM" id="MobiDB-lite"/>
    </source>
</evidence>
<evidence type="ECO:0000313" key="4">
    <source>
        <dbReference type="Proteomes" id="UP000813463"/>
    </source>
</evidence>
<dbReference type="InterPro" id="IPR001841">
    <property type="entry name" value="Znf_RING"/>
</dbReference>
<dbReference type="InterPro" id="IPR013083">
    <property type="entry name" value="Znf_RING/FYVE/PHD"/>
</dbReference>
<dbReference type="PANTHER" id="PTHR31150">
    <property type="entry name" value="EXPRESSED PROTEIN"/>
    <property type="match status" value="1"/>
</dbReference>
<dbReference type="RefSeq" id="XP_021867200.1">
    <property type="nucleotide sequence ID" value="XM_022011508.2"/>
</dbReference>
<dbReference type="GO" id="GO:0008270">
    <property type="term" value="F:zinc ion binding"/>
    <property type="evidence" value="ECO:0007669"/>
    <property type="project" value="UniProtKB-KW"/>
</dbReference>
<dbReference type="PANTHER" id="PTHR31150:SF6">
    <property type="entry name" value="ZINC ION BINDING PROTEIN"/>
    <property type="match status" value="1"/>
</dbReference>
<evidence type="ECO:0000259" key="3">
    <source>
        <dbReference type="PROSITE" id="PS50089"/>
    </source>
</evidence>
<dbReference type="Proteomes" id="UP000813463">
    <property type="component" value="Chromosome 2"/>
</dbReference>